<dbReference type="SUPFAM" id="SSF57424">
    <property type="entry name" value="LDL receptor-like module"/>
    <property type="match status" value="1"/>
</dbReference>
<dbReference type="FunFam" id="2.60.120.290:FF:000013">
    <property type="entry name" value="Membrane frizzled-related protein"/>
    <property type="match status" value="1"/>
</dbReference>
<dbReference type="Pfam" id="PF00057">
    <property type="entry name" value="Ldl_recept_a"/>
    <property type="match status" value="1"/>
</dbReference>
<keyword evidence="1" id="KW-0677">Repeat</keyword>
<dbReference type="Proteomes" id="UP000838412">
    <property type="component" value="Unassembled WGS sequence"/>
</dbReference>
<dbReference type="OrthoDB" id="9991628at2759"/>
<organism evidence="6 7">
    <name type="scientific">Branchiostoma lanceolatum</name>
    <name type="common">Common lancelet</name>
    <name type="synonym">Amphioxus lanceolatum</name>
    <dbReference type="NCBI Taxonomy" id="7740"/>
    <lineage>
        <taxon>Eukaryota</taxon>
        <taxon>Metazoa</taxon>
        <taxon>Chordata</taxon>
        <taxon>Cephalochordata</taxon>
        <taxon>Leptocardii</taxon>
        <taxon>Amphioxiformes</taxon>
        <taxon>Branchiostomatidae</taxon>
        <taxon>Branchiostoma</taxon>
    </lineage>
</organism>
<evidence type="ECO:0000256" key="3">
    <source>
        <dbReference type="PROSITE-ProRule" id="PRU00124"/>
    </source>
</evidence>
<dbReference type="EMBL" id="CAKMNS010000127">
    <property type="protein sequence ID" value="CAH1276999.1"/>
    <property type="molecule type" value="Genomic_DNA"/>
</dbReference>
<dbReference type="Pfam" id="PF00431">
    <property type="entry name" value="CUB"/>
    <property type="match status" value="1"/>
</dbReference>
<dbReference type="InterPro" id="IPR000859">
    <property type="entry name" value="CUB_dom"/>
</dbReference>
<feature type="domain" description="CUB" evidence="5">
    <location>
        <begin position="34"/>
        <end position="153"/>
    </location>
</feature>
<comment type="caution">
    <text evidence="6">The sequence shown here is derived from an EMBL/GenBank/DDBJ whole genome shotgun (WGS) entry which is preliminary data.</text>
</comment>
<proteinExistence type="predicted"/>
<dbReference type="SMART" id="SM00192">
    <property type="entry name" value="LDLa"/>
    <property type="match status" value="1"/>
</dbReference>
<accession>A0A8S4MN29</accession>
<dbReference type="InterPro" id="IPR035914">
    <property type="entry name" value="Sperma_CUB_dom_sf"/>
</dbReference>
<dbReference type="InterPro" id="IPR023415">
    <property type="entry name" value="LDLR_class-A_CS"/>
</dbReference>
<dbReference type="InterPro" id="IPR002172">
    <property type="entry name" value="LDrepeatLR_classA_rpt"/>
</dbReference>
<evidence type="ECO:0000313" key="6">
    <source>
        <dbReference type="EMBL" id="CAH1276999.1"/>
    </source>
</evidence>
<protein>
    <submittedName>
        <fullName evidence="6">TLL1 protein</fullName>
    </submittedName>
</protein>
<dbReference type="Gene3D" id="2.60.120.290">
    <property type="entry name" value="Spermadhesin, CUB domain"/>
    <property type="match status" value="2"/>
</dbReference>
<dbReference type="PROSITE" id="PS50068">
    <property type="entry name" value="LDLRA_2"/>
    <property type="match status" value="1"/>
</dbReference>
<gene>
    <name evidence="6" type="primary">TLL1</name>
    <name evidence="6" type="ORF">BLAG_LOCUS25909</name>
</gene>
<feature type="domain" description="CUB" evidence="5">
    <location>
        <begin position="206"/>
        <end position="324"/>
    </location>
</feature>
<dbReference type="PROSITE" id="PS01209">
    <property type="entry name" value="LDLRA_1"/>
    <property type="match status" value="1"/>
</dbReference>
<evidence type="ECO:0000256" key="4">
    <source>
        <dbReference type="SAM" id="SignalP"/>
    </source>
</evidence>
<evidence type="ECO:0000259" key="5">
    <source>
        <dbReference type="PROSITE" id="PS01180"/>
    </source>
</evidence>
<dbReference type="CDD" id="cd00041">
    <property type="entry name" value="CUB"/>
    <property type="match status" value="1"/>
</dbReference>
<dbReference type="AlphaFoldDB" id="A0A8S4MN29"/>
<dbReference type="Gene3D" id="4.10.400.10">
    <property type="entry name" value="Low-density Lipoprotein Receptor"/>
    <property type="match status" value="1"/>
</dbReference>
<reference evidence="6" key="1">
    <citation type="submission" date="2022-01" db="EMBL/GenBank/DDBJ databases">
        <authorList>
            <person name="Braso-Vives M."/>
        </authorList>
    </citation>
    <scope>NUCLEOTIDE SEQUENCE</scope>
</reference>
<dbReference type="CDD" id="cd00117">
    <property type="entry name" value="TFP"/>
    <property type="match status" value="1"/>
</dbReference>
<keyword evidence="4" id="KW-0732">Signal</keyword>
<feature type="signal peptide" evidence="4">
    <location>
        <begin position="1"/>
        <end position="21"/>
    </location>
</feature>
<dbReference type="PANTHER" id="PTHR24251:SF37">
    <property type="entry name" value="CUB DOMAIN-CONTAINING PROTEIN"/>
    <property type="match status" value="1"/>
</dbReference>
<dbReference type="PANTHER" id="PTHR24251">
    <property type="entry name" value="OVOCHYMASE-RELATED"/>
    <property type="match status" value="1"/>
</dbReference>
<keyword evidence="7" id="KW-1185">Reference proteome</keyword>
<feature type="chain" id="PRO_5035718010" evidence="4">
    <location>
        <begin position="22"/>
        <end position="536"/>
    </location>
</feature>
<dbReference type="SMART" id="SM00042">
    <property type="entry name" value="CUB"/>
    <property type="match status" value="2"/>
</dbReference>
<keyword evidence="2" id="KW-1015">Disulfide bond</keyword>
<dbReference type="PROSITE" id="PS01180">
    <property type="entry name" value="CUB"/>
    <property type="match status" value="2"/>
</dbReference>
<sequence>MQGGRFLFFAVVLVLSRHTEGQPQTNTFNTDLGCGRDDGGYMPIQGLLSGLLESPGHPAMYPSNSACAWKITGDPGQRLVFVFNALDIEEHGACSYDYVQLRDGGETTAPSLIKACGNTVPETKTSTGAEVYISFRSDASVGGEGFSLEWFAECLPSLFSCDNSATCINPSKKCDLAQDCSDWEDENAECYAQGLGAYAALKNAGCQSSVVNIAETGNLSTPNYPDFYIAGMDCGWSLSAAPESDGRYPVILASFVGPFGVSCSAGSIQILTSDNNGVVDSTTMCGNQAGPIAIGAEDGQVMSITFSPSSNPIGQGYAVEWNLCPPDSLACPATAECFPPDSGVLTCPGGVSTTQDMTTAASGVATVMGGSATGRTPHHTRSTMRPTITTTAASSDNSTMYTEGPVNTLCYTCEGTAQQCMTGNGLGGSAMECQEDEACWVERIGEGSNVSYKRSCQPSCSDYWQYEICMTAQGQEKVCKLCCTDDRCNVHVLTGHNDPRALTEGSDSGTEEIVASLGLVSILALAVCADILSSTA</sequence>
<dbReference type="CDD" id="cd00112">
    <property type="entry name" value="LDLa"/>
    <property type="match status" value="1"/>
</dbReference>
<dbReference type="SUPFAM" id="SSF49854">
    <property type="entry name" value="Spermadhesin, CUB domain"/>
    <property type="match status" value="2"/>
</dbReference>
<name>A0A8S4MN29_BRALA</name>
<evidence type="ECO:0000313" key="7">
    <source>
        <dbReference type="Proteomes" id="UP000838412"/>
    </source>
</evidence>
<evidence type="ECO:0000256" key="2">
    <source>
        <dbReference type="ARBA" id="ARBA00023157"/>
    </source>
</evidence>
<dbReference type="InterPro" id="IPR036055">
    <property type="entry name" value="LDL_receptor-like_sf"/>
</dbReference>
<evidence type="ECO:0000256" key="1">
    <source>
        <dbReference type="ARBA" id="ARBA00022737"/>
    </source>
</evidence>
<comment type="caution">
    <text evidence="3">Lacks conserved residue(s) required for the propagation of feature annotation.</text>
</comment>